<evidence type="ECO:0000313" key="3">
    <source>
        <dbReference type="Proteomes" id="UP000054538"/>
    </source>
</evidence>
<reference evidence="2 3" key="1">
    <citation type="submission" date="2014-04" db="EMBL/GenBank/DDBJ databases">
        <authorList>
            <consortium name="DOE Joint Genome Institute"/>
            <person name="Kuo A."/>
            <person name="Kohler A."/>
            <person name="Jargeat P."/>
            <person name="Nagy L.G."/>
            <person name="Floudas D."/>
            <person name="Copeland A."/>
            <person name="Barry K.W."/>
            <person name="Cichocki N."/>
            <person name="Veneault-Fourrey C."/>
            <person name="LaButti K."/>
            <person name="Lindquist E.A."/>
            <person name="Lipzen A."/>
            <person name="Lundell T."/>
            <person name="Morin E."/>
            <person name="Murat C."/>
            <person name="Sun H."/>
            <person name="Tunlid A."/>
            <person name="Henrissat B."/>
            <person name="Grigoriev I.V."/>
            <person name="Hibbett D.S."/>
            <person name="Martin F."/>
            <person name="Nordberg H.P."/>
            <person name="Cantor M.N."/>
            <person name="Hua S.X."/>
        </authorList>
    </citation>
    <scope>NUCLEOTIDE SEQUENCE [LARGE SCALE GENOMIC DNA]</scope>
    <source>
        <strain evidence="2 3">Ve08.2h10</strain>
    </source>
</reference>
<dbReference type="InParanoid" id="A0A0D0DL24"/>
<sequence length="114" mass="12962">MAEIDTPAVPGSQALHCLAWRTSFWVRRIKESGDENTRFRVSELRFHSTATRQTTGTRRMTICTNEAEGSTKRRRFASSGAMDPELAVDDRSQLDRGDRPKKAFEKQIDRFAGV</sequence>
<dbReference type="EMBL" id="KN826420">
    <property type="protein sequence ID" value="KIK78955.1"/>
    <property type="molecule type" value="Genomic_DNA"/>
</dbReference>
<feature type="region of interest" description="Disordered" evidence="1">
    <location>
        <begin position="67"/>
        <end position="114"/>
    </location>
</feature>
<reference evidence="3" key="2">
    <citation type="submission" date="2015-01" db="EMBL/GenBank/DDBJ databases">
        <title>Evolutionary Origins and Diversification of the Mycorrhizal Mutualists.</title>
        <authorList>
            <consortium name="DOE Joint Genome Institute"/>
            <consortium name="Mycorrhizal Genomics Consortium"/>
            <person name="Kohler A."/>
            <person name="Kuo A."/>
            <person name="Nagy L.G."/>
            <person name="Floudas D."/>
            <person name="Copeland A."/>
            <person name="Barry K.W."/>
            <person name="Cichocki N."/>
            <person name="Veneault-Fourrey C."/>
            <person name="LaButti K."/>
            <person name="Lindquist E.A."/>
            <person name="Lipzen A."/>
            <person name="Lundell T."/>
            <person name="Morin E."/>
            <person name="Murat C."/>
            <person name="Riley R."/>
            <person name="Ohm R."/>
            <person name="Sun H."/>
            <person name="Tunlid A."/>
            <person name="Henrissat B."/>
            <person name="Grigoriev I.V."/>
            <person name="Hibbett D.S."/>
            <person name="Martin F."/>
        </authorList>
    </citation>
    <scope>NUCLEOTIDE SEQUENCE [LARGE SCALE GENOMIC DNA]</scope>
    <source>
        <strain evidence="3">Ve08.2h10</strain>
    </source>
</reference>
<gene>
    <name evidence="2" type="ORF">PAXRUDRAFT_834342</name>
</gene>
<proteinExistence type="predicted"/>
<organism evidence="2 3">
    <name type="scientific">Paxillus rubicundulus Ve08.2h10</name>
    <dbReference type="NCBI Taxonomy" id="930991"/>
    <lineage>
        <taxon>Eukaryota</taxon>
        <taxon>Fungi</taxon>
        <taxon>Dikarya</taxon>
        <taxon>Basidiomycota</taxon>
        <taxon>Agaricomycotina</taxon>
        <taxon>Agaricomycetes</taxon>
        <taxon>Agaricomycetidae</taxon>
        <taxon>Boletales</taxon>
        <taxon>Paxilineae</taxon>
        <taxon>Paxillaceae</taxon>
        <taxon>Paxillus</taxon>
    </lineage>
</organism>
<dbReference type="Proteomes" id="UP000054538">
    <property type="component" value="Unassembled WGS sequence"/>
</dbReference>
<feature type="compositionally biased region" description="Basic and acidic residues" evidence="1">
    <location>
        <begin position="88"/>
        <end position="114"/>
    </location>
</feature>
<keyword evidence="3" id="KW-1185">Reference proteome</keyword>
<dbReference type="AlphaFoldDB" id="A0A0D0DL24"/>
<dbReference type="HOGENOM" id="CLU_2121810_0_0_1"/>
<protein>
    <submittedName>
        <fullName evidence="2">Uncharacterized protein</fullName>
    </submittedName>
</protein>
<evidence type="ECO:0000256" key="1">
    <source>
        <dbReference type="SAM" id="MobiDB-lite"/>
    </source>
</evidence>
<evidence type="ECO:0000313" key="2">
    <source>
        <dbReference type="EMBL" id="KIK78955.1"/>
    </source>
</evidence>
<accession>A0A0D0DL24</accession>
<name>A0A0D0DL24_9AGAM</name>